<dbReference type="Pfam" id="PF14559">
    <property type="entry name" value="TPR_19"/>
    <property type="match status" value="1"/>
</dbReference>
<sequence length="253" mass="28064">MLRTRFALLLLLSTLLAACAGLTLQNEIDGLMKEGQLLYAEKKYDEAVDKFVIVIGKDPTYWQAYLWAARAFIAKGSWKDAVANGKKAFELAPKDKDTLPVFAQALFGGGADALKNGRFAESVNLFVEYLKLEPGNTKAWLNVGKAYLGQKDFRQALGAFAQGLAGGGGAERQELIRELLEGGVQAFASGKYRESIDLLREFLKYDKKDVQAWIGLAKAYWESGDKGKALEAVKDALKLDPRQEDALRYMLRR</sequence>
<feature type="repeat" description="TPR" evidence="3">
    <location>
        <begin position="103"/>
        <end position="136"/>
    </location>
</feature>
<dbReference type="PANTHER" id="PTHR44858:SF1">
    <property type="entry name" value="UDP-N-ACETYLGLUCOSAMINE--PEPTIDE N-ACETYLGLUCOSAMINYLTRANSFERASE SPINDLY-RELATED"/>
    <property type="match status" value="1"/>
</dbReference>
<keyword evidence="1" id="KW-0677">Repeat</keyword>
<dbReference type="InterPro" id="IPR011990">
    <property type="entry name" value="TPR-like_helical_dom_sf"/>
</dbReference>
<dbReference type="InterPro" id="IPR050498">
    <property type="entry name" value="Ycf3"/>
</dbReference>
<protein>
    <recommendedName>
        <fullName evidence="7">Tetratricopeptide repeat protein</fullName>
    </recommendedName>
</protein>
<dbReference type="Proteomes" id="UP000662914">
    <property type="component" value="Chromosome"/>
</dbReference>
<keyword evidence="2 3" id="KW-0802">TPR repeat</keyword>
<dbReference type="SMART" id="SM00028">
    <property type="entry name" value="TPR"/>
    <property type="match status" value="6"/>
</dbReference>
<organism evidence="5 6">
    <name type="scientific">Candidatus Desulfobacillus denitrificans</name>
    <dbReference type="NCBI Taxonomy" id="2608985"/>
    <lineage>
        <taxon>Bacteria</taxon>
        <taxon>Pseudomonadati</taxon>
        <taxon>Pseudomonadota</taxon>
        <taxon>Betaproteobacteria</taxon>
        <taxon>Candidatus Desulfobacillus</taxon>
    </lineage>
</organism>
<reference evidence="5" key="1">
    <citation type="journal article" name="DNA Res.">
        <title>The physiological potential of anammox bacteria as revealed by their core genome structure.</title>
        <authorList>
            <person name="Okubo T."/>
            <person name="Toyoda A."/>
            <person name="Fukuhara K."/>
            <person name="Uchiyama I."/>
            <person name="Harigaya Y."/>
            <person name="Kuroiwa M."/>
            <person name="Suzuki T."/>
            <person name="Murakami Y."/>
            <person name="Suwa Y."/>
            <person name="Takami H."/>
        </authorList>
    </citation>
    <scope>NUCLEOTIDE SEQUENCE</scope>
    <source>
        <strain evidence="5">317325-3</strain>
    </source>
</reference>
<dbReference type="PROSITE" id="PS51257">
    <property type="entry name" value="PROKAR_LIPOPROTEIN"/>
    <property type="match status" value="1"/>
</dbReference>
<dbReference type="SUPFAM" id="SSF81901">
    <property type="entry name" value="HCP-like"/>
    <property type="match status" value="1"/>
</dbReference>
<feature type="repeat" description="TPR" evidence="3">
    <location>
        <begin position="210"/>
        <end position="243"/>
    </location>
</feature>
<dbReference type="PANTHER" id="PTHR44858">
    <property type="entry name" value="TETRATRICOPEPTIDE REPEAT PROTEIN 6"/>
    <property type="match status" value="1"/>
</dbReference>
<dbReference type="AlphaFoldDB" id="A0A809SC47"/>
<keyword evidence="4" id="KW-0732">Signal</keyword>
<dbReference type="Pfam" id="PF13432">
    <property type="entry name" value="TPR_16"/>
    <property type="match status" value="2"/>
</dbReference>
<gene>
    <name evidence="5" type="ORF">DSYM_26930</name>
</gene>
<evidence type="ECO:0008006" key="7">
    <source>
        <dbReference type="Google" id="ProtNLM"/>
    </source>
</evidence>
<evidence type="ECO:0000256" key="4">
    <source>
        <dbReference type="SAM" id="SignalP"/>
    </source>
</evidence>
<evidence type="ECO:0000313" key="6">
    <source>
        <dbReference type="Proteomes" id="UP000662914"/>
    </source>
</evidence>
<accession>A0A809SC47</accession>
<evidence type="ECO:0000256" key="1">
    <source>
        <dbReference type="ARBA" id="ARBA00022737"/>
    </source>
</evidence>
<name>A0A809SC47_9PROT</name>
<evidence type="ECO:0000256" key="2">
    <source>
        <dbReference type="ARBA" id="ARBA00022803"/>
    </source>
</evidence>
<evidence type="ECO:0000256" key="3">
    <source>
        <dbReference type="PROSITE-ProRule" id="PRU00339"/>
    </source>
</evidence>
<dbReference type="PROSITE" id="PS50005">
    <property type="entry name" value="TPR"/>
    <property type="match status" value="2"/>
</dbReference>
<evidence type="ECO:0000313" key="5">
    <source>
        <dbReference type="EMBL" id="BBO21994.1"/>
    </source>
</evidence>
<dbReference type="InterPro" id="IPR019734">
    <property type="entry name" value="TPR_rpt"/>
</dbReference>
<dbReference type="Gene3D" id="1.25.40.10">
    <property type="entry name" value="Tetratricopeptide repeat domain"/>
    <property type="match status" value="3"/>
</dbReference>
<dbReference type="KEGG" id="ddz:DSYM_26930"/>
<dbReference type="EMBL" id="AP021857">
    <property type="protein sequence ID" value="BBO21994.1"/>
    <property type="molecule type" value="Genomic_DNA"/>
</dbReference>
<proteinExistence type="predicted"/>
<feature type="signal peptide" evidence="4">
    <location>
        <begin position="1"/>
        <end position="20"/>
    </location>
</feature>
<feature type="chain" id="PRO_5035294018" description="Tetratricopeptide repeat protein" evidence="4">
    <location>
        <begin position="21"/>
        <end position="253"/>
    </location>
</feature>